<feature type="region of interest" description="Disordered" evidence="5">
    <location>
        <begin position="320"/>
        <end position="340"/>
    </location>
</feature>
<feature type="region of interest" description="Disordered" evidence="5">
    <location>
        <begin position="996"/>
        <end position="1165"/>
    </location>
</feature>
<dbReference type="SUPFAM" id="SSF52540">
    <property type="entry name" value="P-loop containing nucleoside triphosphate hydrolases"/>
    <property type="match status" value="2"/>
</dbReference>
<dbReference type="Pfam" id="PF00271">
    <property type="entry name" value="Helicase_C"/>
    <property type="match status" value="1"/>
</dbReference>
<protein>
    <submittedName>
        <fullName evidence="8">DNA repair and recombination protein RAD26</fullName>
    </submittedName>
</protein>
<dbReference type="CDD" id="cd18793">
    <property type="entry name" value="SF2_C_SNF"/>
    <property type="match status" value="1"/>
</dbReference>
<dbReference type="SMART" id="SM00490">
    <property type="entry name" value="HELICc"/>
    <property type="match status" value="1"/>
</dbReference>
<dbReference type="PROSITE" id="PS51194">
    <property type="entry name" value="HELICASE_CTER"/>
    <property type="match status" value="1"/>
</dbReference>
<evidence type="ECO:0000313" key="8">
    <source>
        <dbReference type="EMBL" id="TDZ61661.1"/>
    </source>
</evidence>
<dbReference type="EMBL" id="RYZW01000030">
    <property type="protein sequence ID" value="TDZ61661.1"/>
    <property type="molecule type" value="Genomic_DNA"/>
</dbReference>
<dbReference type="PANTHER" id="PTHR45629:SF7">
    <property type="entry name" value="DNA EXCISION REPAIR PROTEIN ERCC-6-RELATED"/>
    <property type="match status" value="1"/>
</dbReference>
<feature type="compositionally biased region" description="Basic and acidic residues" evidence="5">
    <location>
        <begin position="216"/>
        <end position="230"/>
    </location>
</feature>
<accession>A0A4R8RHI7</accession>
<feature type="compositionally biased region" description="Polar residues" evidence="5">
    <location>
        <begin position="1028"/>
        <end position="1051"/>
    </location>
</feature>
<feature type="domain" description="Helicase C-terminal" evidence="7">
    <location>
        <begin position="722"/>
        <end position="882"/>
    </location>
</feature>
<evidence type="ECO:0000256" key="3">
    <source>
        <dbReference type="ARBA" id="ARBA00022840"/>
    </source>
</evidence>
<dbReference type="PANTHER" id="PTHR45629">
    <property type="entry name" value="SNF2/RAD54 FAMILY MEMBER"/>
    <property type="match status" value="1"/>
</dbReference>
<evidence type="ECO:0000256" key="2">
    <source>
        <dbReference type="ARBA" id="ARBA00022801"/>
    </source>
</evidence>
<dbReference type="Pfam" id="PF00176">
    <property type="entry name" value="SNF2-rel_dom"/>
    <property type="match status" value="1"/>
</dbReference>
<dbReference type="GO" id="GO:0006283">
    <property type="term" value="P:transcription-coupled nucleotide-excision repair"/>
    <property type="evidence" value="ECO:0007669"/>
    <property type="project" value="TreeGrafter"/>
</dbReference>
<dbReference type="InterPro" id="IPR050496">
    <property type="entry name" value="SNF2_RAD54_helicase_repair"/>
</dbReference>
<gene>
    <name evidence="8" type="primary">RAD26</name>
    <name evidence="8" type="ORF">CTRI78_v004272</name>
</gene>
<keyword evidence="3" id="KW-0067">ATP-binding</keyword>
<dbReference type="Gene3D" id="3.40.50.300">
    <property type="entry name" value="P-loop containing nucleotide triphosphate hydrolases"/>
    <property type="match status" value="1"/>
</dbReference>
<keyword evidence="9" id="KW-1185">Reference proteome</keyword>
<reference evidence="8 9" key="1">
    <citation type="submission" date="2018-12" db="EMBL/GenBank/DDBJ databases">
        <title>Genome sequence and assembly of Colletotrichum trifolii.</title>
        <authorList>
            <person name="Gan P."/>
            <person name="Shirasu K."/>
        </authorList>
    </citation>
    <scope>NUCLEOTIDE SEQUENCE [LARGE SCALE GENOMIC DNA]</scope>
    <source>
        <strain evidence="8 9">543-2</strain>
    </source>
</reference>
<evidence type="ECO:0000256" key="5">
    <source>
        <dbReference type="SAM" id="MobiDB-lite"/>
    </source>
</evidence>
<proteinExistence type="predicted"/>
<evidence type="ECO:0000313" key="9">
    <source>
        <dbReference type="Proteomes" id="UP000295703"/>
    </source>
</evidence>
<feature type="compositionally biased region" description="Polar residues" evidence="5">
    <location>
        <begin position="1133"/>
        <end position="1155"/>
    </location>
</feature>
<dbReference type="STRING" id="5466.A0A4R8RHI7"/>
<keyword evidence="1" id="KW-0547">Nucleotide-binding</keyword>
<dbReference type="GO" id="GO:0016787">
    <property type="term" value="F:hydrolase activity"/>
    <property type="evidence" value="ECO:0007669"/>
    <property type="project" value="UniProtKB-KW"/>
</dbReference>
<dbReference type="InterPro" id="IPR000330">
    <property type="entry name" value="SNF2_N"/>
</dbReference>
<evidence type="ECO:0000256" key="4">
    <source>
        <dbReference type="SAM" id="Coils"/>
    </source>
</evidence>
<sequence length="1227" mass="137266">MASDAEDQLAGSGSAGDDGTPNQHAAPAPRSDAEADEAALLQTFGAEVRDQDDLERDITAQASALLAEAEDKKDEQRIEKLEATRKSLESKRNIERQMLERERRVTFKANQRQKKIDQLSSEIDLVTSDIADFQQRMEKRRKEAVAAQSAAHKPGKLPGESDQTYLLRTGKITPFSNLDKPQLSALAGETADALADSTEDDPKSHQHLRRPGFAEQPKDMPTHIESEFSLRPRKKRKRDASVDEFEPVHEESSDSQYALDTSEEEATGRKRRKGAPTKGKKQKKAANAAESDTVDVVDVDDGDERRYKVRLNDWVERRDQARRRHAEATGSPFEETDEKEWFKPSPALPDYVFDNGLRLPGDIHRALFDYQKTGVNWMVQLWEQGVGGILADEMGLGKTGKITTCGRLVMITDRNAVQIIALIAALHYSKKLTKPVLIVVPVTVLKQWVKEFHVWWPPLRVSILHEAGSGMANQREDDIDYDKHKVGSGKRAAARRIINRVLKDGHVLVTSYGGMAAHYEYLTRHKWAYAILDEGVRIKNPDAKITSYCKNLETVNRIVMTGTPIQNNLIELWSLFDFAYPMRLGNLQNFKTQFDTPIRQGGYANASNLQVLAAAKCAEILKETMAPYMLQRLKKDVAADLPPKTERVMYVKLSPEQLDAYKAFLQSEAVEGMLIKSRDSLPGIRRLQNICNHPDIADDNDKLKNDPYYNWGDPNKSTKLALVKQLLEQWKRFGYKSLIFSQSKVLLDILEKMIRDMGNIQHVRMDGETPPARRQVIMDRFNNDPSIDVFVSTTKVGGVGTNLTGAQRIIIFDPDWNPANDSQARERAWRLGQTKPVTIYRLLTTDTIEDKIYHRQVFKTFLAHKVLNDPSQRANMDMSDLYDLFSFGKDKATNASADRSKVFEGAEVNFDGEAGKGNQEATSLQQLSALDKVEDYQEDPNAAEEMRMLNNIFSRTVDSAYEHDQVVGGKKRVQADRSMNEYEANKVAKEAAEHLRRAGEEARRIPSGTQTWTGLTGEGGKNPRRGGPSSSSVLDSLAARQSRNLGNSPANSKKELVLPPMPNSIFQPTQGAKSADAKISSVLPRRKGLNFPKYTSKVKPGSARTDEQDGAGQGQSKPSIGVSVGREPRNIKGGSSSAQGTSKPNSGQSSRTVTPPSEKKELREQDFIVRIQDYLKQRGGKVAAESLRQRFHDKCRTDRAKEEFLSALGKVATSDQGTYTLKAKYAK</sequence>
<feature type="domain" description="Helicase ATP-binding" evidence="6">
    <location>
        <begin position="379"/>
        <end position="582"/>
    </location>
</feature>
<dbReference type="InterPro" id="IPR038718">
    <property type="entry name" value="SNF2-like_sf"/>
</dbReference>
<keyword evidence="4" id="KW-0175">Coiled coil</keyword>
<dbReference type="FunFam" id="3.40.50.10810:FF:000094">
    <property type="entry name" value="DNA excision repair protein ERCC-6"/>
    <property type="match status" value="1"/>
</dbReference>
<feature type="compositionally biased region" description="Basic residues" evidence="5">
    <location>
        <begin position="269"/>
        <end position="284"/>
    </location>
</feature>
<feature type="region of interest" description="Disordered" evidence="5">
    <location>
        <begin position="141"/>
        <end position="162"/>
    </location>
</feature>
<evidence type="ECO:0000256" key="1">
    <source>
        <dbReference type="ARBA" id="ARBA00022741"/>
    </source>
</evidence>
<name>A0A4R8RHI7_COLTR</name>
<dbReference type="GO" id="GO:0005524">
    <property type="term" value="F:ATP binding"/>
    <property type="evidence" value="ECO:0007669"/>
    <property type="project" value="InterPro"/>
</dbReference>
<dbReference type="PROSITE" id="PS51192">
    <property type="entry name" value="HELICASE_ATP_BIND_1"/>
    <property type="match status" value="1"/>
</dbReference>
<dbReference type="GO" id="GO:0008094">
    <property type="term" value="F:ATP-dependent activity, acting on DNA"/>
    <property type="evidence" value="ECO:0007669"/>
    <property type="project" value="TreeGrafter"/>
</dbReference>
<evidence type="ECO:0000259" key="6">
    <source>
        <dbReference type="PROSITE" id="PS51192"/>
    </source>
</evidence>
<dbReference type="AlphaFoldDB" id="A0A4R8RHI7"/>
<dbReference type="InterPro" id="IPR001650">
    <property type="entry name" value="Helicase_C-like"/>
</dbReference>
<feature type="region of interest" description="Disordered" evidence="5">
    <location>
        <begin position="1"/>
        <end position="38"/>
    </location>
</feature>
<dbReference type="GO" id="GO:0005634">
    <property type="term" value="C:nucleus"/>
    <property type="evidence" value="ECO:0007669"/>
    <property type="project" value="TreeGrafter"/>
</dbReference>
<comment type="caution">
    <text evidence="8">The sequence shown here is derived from an EMBL/GenBank/DDBJ whole genome shotgun (WGS) entry which is preliminary data.</text>
</comment>
<dbReference type="Gene3D" id="3.40.50.10810">
    <property type="entry name" value="Tandem AAA-ATPase domain"/>
    <property type="match status" value="1"/>
</dbReference>
<feature type="coiled-coil region" evidence="4">
    <location>
        <begin position="59"/>
        <end position="136"/>
    </location>
</feature>
<dbReference type="SMART" id="SM00487">
    <property type="entry name" value="DEXDc"/>
    <property type="match status" value="1"/>
</dbReference>
<dbReference type="InterPro" id="IPR014001">
    <property type="entry name" value="Helicase_ATP-bd"/>
</dbReference>
<dbReference type="InterPro" id="IPR049730">
    <property type="entry name" value="SNF2/RAD54-like_C"/>
</dbReference>
<dbReference type="CDD" id="cd18000">
    <property type="entry name" value="DEXHc_ERCC6"/>
    <property type="match status" value="1"/>
</dbReference>
<evidence type="ECO:0000259" key="7">
    <source>
        <dbReference type="PROSITE" id="PS51194"/>
    </source>
</evidence>
<keyword evidence="2" id="KW-0378">Hydrolase</keyword>
<dbReference type="Proteomes" id="UP000295703">
    <property type="component" value="Unassembled WGS sequence"/>
</dbReference>
<dbReference type="InterPro" id="IPR027417">
    <property type="entry name" value="P-loop_NTPase"/>
</dbReference>
<organism evidence="8 9">
    <name type="scientific">Colletotrichum trifolii</name>
    <dbReference type="NCBI Taxonomy" id="5466"/>
    <lineage>
        <taxon>Eukaryota</taxon>
        <taxon>Fungi</taxon>
        <taxon>Dikarya</taxon>
        <taxon>Ascomycota</taxon>
        <taxon>Pezizomycotina</taxon>
        <taxon>Sordariomycetes</taxon>
        <taxon>Hypocreomycetidae</taxon>
        <taxon>Glomerellales</taxon>
        <taxon>Glomerellaceae</taxon>
        <taxon>Colletotrichum</taxon>
        <taxon>Colletotrichum orbiculare species complex</taxon>
    </lineage>
</organism>
<feature type="region of interest" description="Disordered" evidence="5">
    <location>
        <begin position="187"/>
        <end position="292"/>
    </location>
</feature>